<dbReference type="InterPro" id="IPR036034">
    <property type="entry name" value="PDZ_sf"/>
</dbReference>
<dbReference type="GO" id="GO:0030288">
    <property type="term" value="C:outer membrane-bounded periplasmic space"/>
    <property type="evidence" value="ECO:0007669"/>
    <property type="project" value="TreeGrafter"/>
</dbReference>
<dbReference type="SUPFAM" id="SSF52096">
    <property type="entry name" value="ClpP/crotonase"/>
    <property type="match status" value="1"/>
</dbReference>
<dbReference type="GO" id="GO:0008236">
    <property type="term" value="F:serine-type peptidase activity"/>
    <property type="evidence" value="ECO:0007669"/>
    <property type="project" value="InterPro"/>
</dbReference>
<name>A0A3E1P718_9BACT</name>
<dbReference type="OrthoDB" id="7168509at2"/>
<dbReference type="Pfam" id="PF17820">
    <property type="entry name" value="PDZ_6"/>
    <property type="match status" value="1"/>
</dbReference>
<dbReference type="Proteomes" id="UP000261174">
    <property type="component" value="Unassembled WGS sequence"/>
</dbReference>
<dbReference type="Pfam" id="PF03572">
    <property type="entry name" value="Peptidase_S41"/>
    <property type="match status" value="1"/>
</dbReference>
<comment type="caution">
    <text evidence="3">The sequence shown here is derived from an EMBL/GenBank/DDBJ whole genome shotgun (WGS) entry which is preliminary data.</text>
</comment>
<dbReference type="PROSITE" id="PS51257">
    <property type="entry name" value="PROKAR_LIPOPROTEIN"/>
    <property type="match status" value="1"/>
</dbReference>
<accession>A0A3E1P718</accession>
<feature type="chain" id="PRO_5017769885" evidence="1">
    <location>
        <begin position="23"/>
        <end position="523"/>
    </location>
</feature>
<evidence type="ECO:0000313" key="3">
    <source>
        <dbReference type="EMBL" id="RFM35962.1"/>
    </source>
</evidence>
<dbReference type="Gene3D" id="3.90.226.10">
    <property type="entry name" value="2-enoyl-CoA Hydratase, Chain A, domain 1"/>
    <property type="match status" value="1"/>
</dbReference>
<dbReference type="InterPro" id="IPR001478">
    <property type="entry name" value="PDZ"/>
</dbReference>
<dbReference type="GO" id="GO:0006508">
    <property type="term" value="P:proteolysis"/>
    <property type="evidence" value="ECO:0007669"/>
    <property type="project" value="InterPro"/>
</dbReference>
<proteinExistence type="predicted"/>
<dbReference type="SMART" id="SM00245">
    <property type="entry name" value="TSPc"/>
    <property type="match status" value="1"/>
</dbReference>
<dbReference type="PANTHER" id="PTHR32060:SF30">
    <property type="entry name" value="CARBOXY-TERMINAL PROCESSING PROTEASE CTPA"/>
    <property type="match status" value="1"/>
</dbReference>
<keyword evidence="1" id="KW-0732">Signal</keyword>
<dbReference type="Gene3D" id="3.30.750.170">
    <property type="match status" value="1"/>
</dbReference>
<protein>
    <submittedName>
        <fullName evidence="3">PDZ domain-containing protein</fullName>
    </submittedName>
</protein>
<dbReference type="PROSITE" id="PS50106">
    <property type="entry name" value="PDZ"/>
    <property type="match status" value="1"/>
</dbReference>
<dbReference type="PANTHER" id="PTHR32060">
    <property type="entry name" value="TAIL-SPECIFIC PROTEASE"/>
    <property type="match status" value="1"/>
</dbReference>
<dbReference type="SUPFAM" id="SSF50156">
    <property type="entry name" value="PDZ domain-like"/>
    <property type="match status" value="1"/>
</dbReference>
<dbReference type="InterPro" id="IPR041489">
    <property type="entry name" value="PDZ_6"/>
</dbReference>
<sequence>MNKRFTLAILIAGSMCAGFFSACKKESKAGGTTTTTTSGTATSDEDSLKYLMYNTMQVSYVDGGRSTTTSLPTYYWYSNVPTLNPLSSTYANADSLLERMKEYAVGTGSTVLDRYSFLDRTGSLSSSLQDGVSGSLKKVAATSGDYGMEVTYVYADASMSTTYLYVLYVDKNSPAGQAGLQRGDRITAINGDTNISYDGTSGSNYTKVINALYNSTSVTLKVNKVGTSSTTATYSLATTTYNINPVLFDTTYTINGAKVGYFVFYTFTSTYTSKGVASNTKTVLDALFSRFKSEGITNLIVDLRYNGGGSVTTAEYLDSAIAPASAAGKTMYYYLYNDKLTANLDQVGLEASVNFPASMGGLALDNVFFITSGNTASASEMTLNNLKPYMNVQLVGTTTYGKPCGFITFTLSDHDSTGKEQYLADLYAINFATENANHTGGYYSGISPTDSAADYIDAPWGSLTQDENLYNIKYYLTNGSYPANTGGRLAAGSNSGVLRVSKAPLNTKKFSGMVDYRLGKKLK</sequence>
<dbReference type="AlphaFoldDB" id="A0A3E1P718"/>
<feature type="domain" description="PDZ" evidence="2">
    <location>
        <begin position="135"/>
        <end position="215"/>
    </location>
</feature>
<gene>
    <name evidence="3" type="ORF">DXN04_00125</name>
</gene>
<dbReference type="GO" id="GO:0007165">
    <property type="term" value="P:signal transduction"/>
    <property type="evidence" value="ECO:0007669"/>
    <property type="project" value="TreeGrafter"/>
</dbReference>
<organism evidence="3 4">
    <name type="scientific">Chitinophaga silvisoli</name>
    <dbReference type="NCBI Taxonomy" id="2291814"/>
    <lineage>
        <taxon>Bacteria</taxon>
        <taxon>Pseudomonadati</taxon>
        <taxon>Bacteroidota</taxon>
        <taxon>Chitinophagia</taxon>
        <taxon>Chitinophagales</taxon>
        <taxon>Chitinophagaceae</taxon>
        <taxon>Chitinophaga</taxon>
    </lineage>
</organism>
<dbReference type="RefSeq" id="WP_116851310.1">
    <property type="nucleotide sequence ID" value="NZ_QTJV01000001.1"/>
</dbReference>
<dbReference type="InterPro" id="IPR005151">
    <property type="entry name" value="Tail-specific_protease"/>
</dbReference>
<dbReference type="InterPro" id="IPR029045">
    <property type="entry name" value="ClpP/crotonase-like_dom_sf"/>
</dbReference>
<feature type="signal peptide" evidence="1">
    <location>
        <begin position="1"/>
        <end position="22"/>
    </location>
</feature>
<keyword evidence="4" id="KW-1185">Reference proteome</keyword>
<evidence type="ECO:0000256" key="1">
    <source>
        <dbReference type="SAM" id="SignalP"/>
    </source>
</evidence>
<dbReference type="EMBL" id="QTJV01000001">
    <property type="protein sequence ID" value="RFM35962.1"/>
    <property type="molecule type" value="Genomic_DNA"/>
</dbReference>
<dbReference type="SMART" id="SM00228">
    <property type="entry name" value="PDZ"/>
    <property type="match status" value="1"/>
</dbReference>
<dbReference type="GO" id="GO:0004175">
    <property type="term" value="F:endopeptidase activity"/>
    <property type="evidence" value="ECO:0007669"/>
    <property type="project" value="TreeGrafter"/>
</dbReference>
<evidence type="ECO:0000313" key="4">
    <source>
        <dbReference type="Proteomes" id="UP000261174"/>
    </source>
</evidence>
<dbReference type="Gene3D" id="2.30.42.10">
    <property type="match status" value="1"/>
</dbReference>
<evidence type="ECO:0000259" key="2">
    <source>
        <dbReference type="PROSITE" id="PS50106"/>
    </source>
</evidence>
<dbReference type="CDD" id="cd07561">
    <property type="entry name" value="Peptidase_S41_CPP_like"/>
    <property type="match status" value="1"/>
</dbReference>
<reference evidence="3 4" key="1">
    <citation type="submission" date="2018-08" db="EMBL/GenBank/DDBJ databases">
        <title>Chitinophaga sp. K20C18050901, a novel bacterium isolated from forest soil.</title>
        <authorList>
            <person name="Wang C."/>
        </authorList>
    </citation>
    <scope>NUCLEOTIDE SEQUENCE [LARGE SCALE GENOMIC DNA]</scope>
    <source>
        <strain evidence="3 4">K20C18050901</strain>
    </source>
</reference>